<sequence length="267" mass="30953">MEIYKPLYRITIEHDYFNNRACPALSLRITPQGLQLARQRTLLFRQTAVNEWTLLYDSTDPGVDTERDMLEFSLNITDPIFTLYTEWDGLHPAGTYLLQLPAKEEEMEKKNKVSVMSAIRPLNEKLKFRASFCTVRLRLTKELLEAAEADNPKQEVLHFSAPEVQWEYFFLSRSKEHISPDDLLLEDAIGKLKFSDFKECEVFGKTAVYTITKDSFPLLENLGSHLRLIALKGERKQRRVLLSQVPLPDLGRFQSGQSGIIRQICYY</sequence>
<evidence type="ECO:0000313" key="1">
    <source>
        <dbReference type="EMBL" id="DAD89563.1"/>
    </source>
</evidence>
<dbReference type="EMBL" id="BK015063">
    <property type="protein sequence ID" value="DAD89563.1"/>
    <property type="molecule type" value="Genomic_DNA"/>
</dbReference>
<protein>
    <submittedName>
        <fullName evidence="1">Uncharacterized protein</fullName>
    </submittedName>
</protein>
<proteinExistence type="predicted"/>
<name>A0A8S5N5Y6_9CAUD</name>
<organism evidence="1">
    <name type="scientific">Myoviridae sp. ctU4n16</name>
    <dbReference type="NCBI Taxonomy" id="2826658"/>
    <lineage>
        <taxon>Viruses</taxon>
        <taxon>Duplodnaviria</taxon>
        <taxon>Heunggongvirae</taxon>
        <taxon>Uroviricota</taxon>
        <taxon>Caudoviricetes</taxon>
    </lineage>
</organism>
<accession>A0A8S5N5Y6</accession>
<reference evidence="1" key="1">
    <citation type="journal article" date="2021" name="Proc. Natl. Acad. Sci. U.S.A.">
        <title>A Catalog of Tens of Thousands of Viruses from Human Metagenomes Reveals Hidden Associations with Chronic Diseases.</title>
        <authorList>
            <person name="Tisza M.J."/>
            <person name="Buck C.B."/>
        </authorList>
    </citation>
    <scope>NUCLEOTIDE SEQUENCE</scope>
    <source>
        <strain evidence="1">CtU4n16</strain>
    </source>
</reference>